<keyword evidence="5" id="KW-0276">Fatty acid metabolism</keyword>
<name>A0ABQ0FPR5_APOSI</name>
<keyword evidence="22" id="KW-1185">Reference proteome</keyword>
<comment type="similarity">
    <text evidence="14">Belongs to the ATP-dependent AMP-binding enzyme family. Bubblegum subfamily.</text>
</comment>
<dbReference type="PANTHER" id="PTHR43272:SF101">
    <property type="entry name" value="ACYL-COA SYNTHETASE BUBBLEGUM FAMILY MEMBER 2-RELATED"/>
    <property type="match status" value="1"/>
</dbReference>
<comment type="catalytic activity">
    <reaction evidence="12">
        <text>(9Z,12Z)-octadecadienoate + ATP + CoA = (9Z,12Z)-octadecadienoyl-CoA + AMP + diphosphate</text>
        <dbReference type="Rhea" id="RHEA:33651"/>
        <dbReference type="ChEBI" id="CHEBI:30245"/>
        <dbReference type="ChEBI" id="CHEBI:30616"/>
        <dbReference type="ChEBI" id="CHEBI:33019"/>
        <dbReference type="ChEBI" id="CHEBI:57287"/>
        <dbReference type="ChEBI" id="CHEBI:57383"/>
        <dbReference type="ChEBI" id="CHEBI:456215"/>
    </reaction>
    <physiologicalReaction direction="left-to-right" evidence="12">
        <dbReference type="Rhea" id="RHEA:33652"/>
    </physiologicalReaction>
</comment>
<sequence length="724" mass="79870">MITATNASCEPAKAGPPMIQEKKAEDLERGTDATPAVPRLWSTHCDGEVLLRLSKHGPGHETPMTIPELFQESVERFGAYPALASKNGKKWDTLTFSQYYEVCRKAARSLIKLGLQRFQGVGILGFNSVEWVVAALGTILAGGLCVGIYATNSAEACQYVIKQANVTILIVENDQQLQKILSIPPDKLETVKAIVQYRLPLMENNTNLYSWHDFMELGNAIPNMQLDRVILSQKANQCAVIIYTSGTTGTPKGVLLSHDNPASITWTAGAMAREIEITHVSGKQDTIVSYLPLSHIAAQLTDIWIPIKIGGLTFFAQPDALRLTQDHQPKDATICNRMGAPVSPSIKRMHPRHATGYSGGGFLCGTLVYTLQEVRPTFFMGVPRIWEKMQDTIKENVAKSSSLRKKAFAWAKMLGLKVNTKRMLGKRDIPMNYRMAKALVFTKVRTSLGLDNCHTFFSGASPLSQDVSEFFLSLDIPIGEIYGMSECSGPHSVSNRNVYRVLSCGKVLTGCKNMLYKQNKDGVGEVCMWGRHVFMGYLGREDATLEALDGDGWLHSGDIGRLDSHDFLYITGRIKEILTTAGGENVSPIPIETLVKEKIPIISHAMLVGNKAKFLSMLLTLKMSGEPLDQLSMEAISFCQALGSQAATVSDILKIRDPMVYTAIQYGIDIVNQQAVSDSHRIRKWIILEKDFSIPGGELGPTSKLQRNTIIQKYKAQIDSMYSS</sequence>
<proteinExistence type="inferred from homology"/>
<comment type="catalytic activity">
    <reaction evidence="19">
        <text>hexadecanoate + ATP + CoA = hexadecanoyl-CoA + AMP + diphosphate</text>
        <dbReference type="Rhea" id="RHEA:30751"/>
        <dbReference type="ChEBI" id="CHEBI:7896"/>
        <dbReference type="ChEBI" id="CHEBI:30616"/>
        <dbReference type="ChEBI" id="CHEBI:33019"/>
        <dbReference type="ChEBI" id="CHEBI:57287"/>
        <dbReference type="ChEBI" id="CHEBI:57379"/>
        <dbReference type="ChEBI" id="CHEBI:456215"/>
    </reaction>
    <physiologicalReaction direction="left-to-right" evidence="19">
        <dbReference type="Rhea" id="RHEA:30752"/>
    </physiologicalReaction>
</comment>
<keyword evidence="7" id="KW-0443">Lipid metabolism</keyword>
<dbReference type="GO" id="GO:0016874">
    <property type="term" value="F:ligase activity"/>
    <property type="evidence" value="ECO:0007669"/>
    <property type="project" value="UniProtKB-KW"/>
</dbReference>
<evidence type="ECO:0000256" key="10">
    <source>
        <dbReference type="ARBA" id="ARBA00026113"/>
    </source>
</evidence>
<evidence type="ECO:0000256" key="19">
    <source>
        <dbReference type="ARBA" id="ARBA00049139"/>
    </source>
</evidence>
<evidence type="ECO:0000256" key="12">
    <source>
        <dbReference type="ARBA" id="ARBA00035848"/>
    </source>
</evidence>
<evidence type="ECO:0000256" key="14">
    <source>
        <dbReference type="ARBA" id="ARBA00038034"/>
    </source>
</evidence>
<feature type="domain" description="AMP-dependent synthetase/ligase" evidence="20">
    <location>
        <begin position="70"/>
        <end position="324"/>
    </location>
</feature>
<evidence type="ECO:0000256" key="16">
    <source>
        <dbReference type="ARBA" id="ARBA00042118"/>
    </source>
</evidence>
<protein>
    <recommendedName>
        <fullName evidence="15">Long-chain-fatty-acid--CoA ligase ACSBG2</fullName>
        <ecNumber evidence="10">6.2.1.15</ecNumber>
        <ecNumber evidence="11">6.2.1.3</ecNumber>
    </recommendedName>
    <alternativeName>
        <fullName evidence="17">Acyl-CoA synthetase bubblegum family member 2</fullName>
    </alternativeName>
    <alternativeName>
        <fullName evidence="16">Arachidonate--CoA ligase ACSBG2</fullName>
    </alternativeName>
</protein>
<comment type="subcellular location">
    <subcellularLocation>
        <location evidence="1">Cytoplasm</location>
    </subcellularLocation>
</comment>
<feature type="domain" description="AMP-dependent synthetase/ligase" evidence="20">
    <location>
        <begin position="367"/>
        <end position="538"/>
    </location>
</feature>
<keyword evidence="2" id="KW-0963">Cytoplasm</keyword>
<dbReference type="EMBL" id="BAAFST010000017">
    <property type="protein sequence ID" value="GAB1301245.1"/>
    <property type="molecule type" value="Genomic_DNA"/>
</dbReference>
<dbReference type="PROSITE" id="PS00455">
    <property type="entry name" value="AMP_BINDING"/>
    <property type="match status" value="1"/>
</dbReference>
<dbReference type="InterPro" id="IPR020845">
    <property type="entry name" value="AMP-binding_CS"/>
</dbReference>
<evidence type="ECO:0000313" key="21">
    <source>
        <dbReference type="EMBL" id="GAB1301245.1"/>
    </source>
</evidence>
<evidence type="ECO:0000256" key="2">
    <source>
        <dbReference type="ARBA" id="ARBA00022490"/>
    </source>
</evidence>
<dbReference type="Pfam" id="PF23562">
    <property type="entry name" value="AMP-binding_C_3"/>
    <property type="match status" value="1"/>
</dbReference>
<keyword evidence="4" id="KW-0547">Nucleotide-binding</keyword>
<accession>A0ABQ0FPR5</accession>
<dbReference type="Pfam" id="PF00501">
    <property type="entry name" value="AMP-binding"/>
    <property type="match status" value="2"/>
</dbReference>
<evidence type="ECO:0000256" key="9">
    <source>
        <dbReference type="ARBA" id="ARBA00024548"/>
    </source>
</evidence>
<organism evidence="21 22">
    <name type="scientific">Apodemus speciosus</name>
    <name type="common">Large Japanese field mouse</name>
    <dbReference type="NCBI Taxonomy" id="105296"/>
    <lineage>
        <taxon>Eukaryota</taxon>
        <taxon>Metazoa</taxon>
        <taxon>Chordata</taxon>
        <taxon>Craniata</taxon>
        <taxon>Vertebrata</taxon>
        <taxon>Euteleostomi</taxon>
        <taxon>Mammalia</taxon>
        <taxon>Eutheria</taxon>
        <taxon>Euarchontoglires</taxon>
        <taxon>Glires</taxon>
        <taxon>Rodentia</taxon>
        <taxon>Myomorpha</taxon>
        <taxon>Muroidea</taxon>
        <taxon>Muridae</taxon>
        <taxon>Murinae</taxon>
        <taxon>Apodemus</taxon>
    </lineage>
</organism>
<dbReference type="InterPro" id="IPR042099">
    <property type="entry name" value="ANL_N_sf"/>
</dbReference>
<dbReference type="EC" id="6.2.1.15" evidence="10"/>
<comment type="catalytic activity">
    <reaction evidence="9">
        <text>(5Z,8Z,11Z,14Z)-eicosatetraenoate + ATP + CoA = (5Z,8Z,11Z,14Z)-eicosatetraenoyl-CoA + AMP + diphosphate</text>
        <dbReference type="Rhea" id="RHEA:19713"/>
        <dbReference type="ChEBI" id="CHEBI:30616"/>
        <dbReference type="ChEBI" id="CHEBI:32395"/>
        <dbReference type="ChEBI" id="CHEBI:33019"/>
        <dbReference type="ChEBI" id="CHEBI:57287"/>
        <dbReference type="ChEBI" id="CHEBI:57368"/>
        <dbReference type="ChEBI" id="CHEBI:456215"/>
        <dbReference type="EC" id="6.2.1.15"/>
    </reaction>
    <physiologicalReaction direction="left-to-right" evidence="9">
        <dbReference type="Rhea" id="RHEA:19714"/>
    </physiologicalReaction>
</comment>
<evidence type="ECO:0000256" key="1">
    <source>
        <dbReference type="ARBA" id="ARBA00004496"/>
    </source>
</evidence>
<comment type="catalytic activity">
    <reaction evidence="18">
        <text>tetracosanoate + ATP + CoA = tetracosanoyl-CoA + AMP + diphosphate</text>
        <dbReference type="Rhea" id="RHEA:33639"/>
        <dbReference type="ChEBI" id="CHEBI:30616"/>
        <dbReference type="ChEBI" id="CHEBI:31014"/>
        <dbReference type="ChEBI" id="CHEBI:33019"/>
        <dbReference type="ChEBI" id="CHEBI:57287"/>
        <dbReference type="ChEBI" id="CHEBI:65052"/>
        <dbReference type="ChEBI" id="CHEBI:456215"/>
    </reaction>
    <physiologicalReaction direction="left-to-right" evidence="18">
        <dbReference type="Rhea" id="RHEA:33640"/>
    </physiologicalReaction>
</comment>
<evidence type="ECO:0000256" key="4">
    <source>
        <dbReference type="ARBA" id="ARBA00022741"/>
    </source>
</evidence>
<evidence type="ECO:0000256" key="8">
    <source>
        <dbReference type="ARBA" id="ARBA00024484"/>
    </source>
</evidence>
<evidence type="ECO:0000313" key="22">
    <source>
        <dbReference type="Proteomes" id="UP001623349"/>
    </source>
</evidence>
<comment type="catalytic activity">
    <reaction evidence="13">
        <text>(9Z)-octadecenoate + ATP + CoA = (9Z)-octadecenoyl-CoA + AMP + diphosphate</text>
        <dbReference type="Rhea" id="RHEA:33607"/>
        <dbReference type="ChEBI" id="CHEBI:30616"/>
        <dbReference type="ChEBI" id="CHEBI:30823"/>
        <dbReference type="ChEBI" id="CHEBI:33019"/>
        <dbReference type="ChEBI" id="CHEBI:57287"/>
        <dbReference type="ChEBI" id="CHEBI:57387"/>
        <dbReference type="ChEBI" id="CHEBI:456215"/>
    </reaction>
    <physiologicalReaction direction="left-to-right" evidence="13">
        <dbReference type="Rhea" id="RHEA:33608"/>
    </physiologicalReaction>
</comment>
<dbReference type="PANTHER" id="PTHR43272">
    <property type="entry name" value="LONG-CHAIN-FATTY-ACID--COA LIGASE"/>
    <property type="match status" value="1"/>
</dbReference>
<reference evidence="21 22" key="1">
    <citation type="submission" date="2024-08" db="EMBL/GenBank/DDBJ databases">
        <title>The draft genome of Apodemus speciosus.</title>
        <authorList>
            <person name="Nabeshima K."/>
            <person name="Suzuki S."/>
            <person name="Onuma M."/>
        </authorList>
    </citation>
    <scope>NUCLEOTIDE SEQUENCE [LARGE SCALE GENOMIC DNA]</scope>
    <source>
        <strain evidence="21">IB14-021</strain>
    </source>
</reference>
<dbReference type="Proteomes" id="UP001623349">
    <property type="component" value="Unassembled WGS sequence"/>
</dbReference>
<evidence type="ECO:0000259" key="20">
    <source>
        <dbReference type="Pfam" id="PF00501"/>
    </source>
</evidence>
<keyword evidence="6" id="KW-0067">ATP-binding</keyword>
<dbReference type="Gene3D" id="3.40.50.12780">
    <property type="entry name" value="N-terminal domain of ligase-like"/>
    <property type="match status" value="1"/>
</dbReference>
<comment type="catalytic activity">
    <reaction evidence="8">
        <text>a long-chain fatty acid + ATP + CoA = a long-chain fatty acyl-CoA + AMP + diphosphate</text>
        <dbReference type="Rhea" id="RHEA:15421"/>
        <dbReference type="ChEBI" id="CHEBI:30616"/>
        <dbReference type="ChEBI" id="CHEBI:33019"/>
        <dbReference type="ChEBI" id="CHEBI:57287"/>
        <dbReference type="ChEBI" id="CHEBI:57560"/>
        <dbReference type="ChEBI" id="CHEBI:83139"/>
        <dbReference type="ChEBI" id="CHEBI:456215"/>
        <dbReference type="EC" id="6.2.1.3"/>
    </reaction>
    <physiologicalReaction direction="left-to-right" evidence="8">
        <dbReference type="Rhea" id="RHEA:15422"/>
    </physiologicalReaction>
</comment>
<evidence type="ECO:0000256" key="15">
    <source>
        <dbReference type="ARBA" id="ARBA00040479"/>
    </source>
</evidence>
<dbReference type="EC" id="6.2.1.3" evidence="11"/>
<gene>
    <name evidence="21" type="ORF">APTSU1_001648300</name>
</gene>
<comment type="caution">
    <text evidence="21">The sequence shown here is derived from an EMBL/GenBank/DDBJ whole genome shotgun (WGS) entry which is preliminary data.</text>
</comment>
<evidence type="ECO:0000256" key="3">
    <source>
        <dbReference type="ARBA" id="ARBA00022598"/>
    </source>
</evidence>
<evidence type="ECO:0000256" key="7">
    <source>
        <dbReference type="ARBA" id="ARBA00023098"/>
    </source>
</evidence>
<evidence type="ECO:0000256" key="17">
    <source>
        <dbReference type="ARBA" id="ARBA00043192"/>
    </source>
</evidence>
<evidence type="ECO:0000256" key="13">
    <source>
        <dbReference type="ARBA" id="ARBA00036043"/>
    </source>
</evidence>
<evidence type="ECO:0000256" key="5">
    <source>
        <dbReference type="ARBA" id="ARBA00022832"/>
    </source>
</evidence>
<dbReference type="InterPro" id="IPR000873">
    <property type="entry name" value="AMP-dep_synth/lig_dom"/>
</dbReference>
<evidence type="ECO:0000256" key="11">
    <source>
        <dbReference type="ARBA" id="ARBA00026121"/>
    </source>
</evidence>
<evidence type="ECO:0000256" key="6">
    <source>
        <dbReference type="ARBA" id="ARBA00022840"/>
    </source>
</evidence>
<keyword evidence="3 21" id="KW-0436">Ligase</keyword>
<evidence type="ECO:0000256" key="18">
    <source>
        <dbReference type="ARBA" id="ARBA00048666"/>
    </source>
</evidence>
<dbReference type="SUPFAM" id="SSF56801">
    <property type="entry name" value="Acetyl-CoA synthetase-like"/>
    <property type="match status" value="2"/>
</dbReference>